<organism evidence="2">
    <name type="scientific">Timema bartmani</name>
    <dbReference type="NCBI Taxonomy" id="61472"/>
    <lineage>
        <taxon>Eukaryota</taxon>
        <taxon>Metazoa</taxon>
        <taxon>Ecdysozoa</taxon>
        <taxon>Arthropoda</taxon>
        <taxon>Hexapoda</taxon>
        <taxon>Insecta</taxon>
        <taxon>Pterygota</taxon>
        <taxon>Neoptera</taxon>
        <taxon>Polyneoptera</taxon>
        <taxon>Phasmatodea</taxon>
        <taxon>Timematodea</taxon>
        <taxon>Timematoidea</taxon>
        <taxon>Timematidae</taxon>
        <taxon>Timema</taxon>
    </lineage>
</organism>
<accession>A0A7R9EWX5</accession>
<name>A0A7R9EWX5_9NEOP</name>
<protein>
    <submittedName>
        <fullName evidence="2">Uncharacterized protein</fullName>
    </submittedName>
</protein>
<dbReference type="AlphaFoldDB" id="A0A7R9EWX5"/>
<evidence type="ECO:0000313" key="2">
    <source>
        <dbReference type="EMBL" id="CAD7441632.1"/>
    </source>
</evidence>
<reference evidence="2" key="1">
    <citation type="submission" date="2020-11" db="EMBL/GenBank/DDBJ databases">
        <authorList>
            <person name="Tran Van P."/>
        </authorList>
    </citation>
    <scope>NUCLEOTIDE SEQUENCE</scope>
</reference>
<dbReference type="EMBL" id="OD565381">
    <property type="protein sequence ID" value="CAD7441632.1"/>
    <property type="molecule type" value="Genomic_DNA"/>
</dbReference>
<gene>
    <name evidence="2" type="ORF">TBIB3V08_LOCUS4091</name>
</gene>
<feature type="region of interest" description="Disordered" evidence="1">
    <location>
        <begin position="94"/>
        <end position="124"/>
    </location>
</feature>
<evidence type="ECO:0000256" key="1">
    <source>
        <dbReference type="SAM" id="MobiDB-lite"/>
    </source>
</evidence>
<proteinExistence type="predicted"/>
<sequence length="198" mass="21780">MPGWLPALVWHEHRLLPLGDRWQVDRSGLSRYLGCTTRRAADKGIAQQVCAHARAGPLSRLETLQPEARSVERTGVLNRGGRVKGARDVGDLVGEAGDRPGHRVQGGAVPLIQPGTRSTSGGGIGYYEHKTTVTLRLCWRQKHRLLATTTAQHCKEATTTGNNDSPALPNLIHIRRKTDQEKQKNDNAVAQYFLDIKA</sequence>